<feature type="transmembrane region" description="Helical" evidence="2">
    <location>
        <begin position="203"/>
        <end position="230"/>
    </location>
</feature>
<proteinExistence type="predicted"/>
<dbReference type="EMBL" id="FOEE01000001">
    <property type="protein sequence ID" value="SEO44233.1"/>
    <property type="molecule type" value="Genomic_DNA"/>
</dbReference>
<feature type="transmembrane region" description="Helical" evidence="2">
    <location>
        <begin position="344"/>
        <end position="363"/>
    </location>
</feature>
<feature type="transmembrane region" description="Helical" evidence="2">
    <location>
        <begin position="242"/>
        <end position="263"/>
    </location>
</feature>
<evidence type="ECO:0000256" key="1">
    <source>
        <dbReference type="SAM" id="MobiDB-lite"/>
    </source>
</evidence>
<dbReference type="SUPFAM" id="SSF49785">
    <property type="entry name" value="Galactose-binding domain-like"/>
    <property type="match status" value="1"/>
</dbReference>
<accession>A0A1H8PRR1</accession>
<evidence type="ECO:0000259" key="3">
    <source>
        <dbReference type="Pfam" id="PF11847"/>
    </source>
</evidence>
<dbReference type="GO" id="GO:0016740">
    <property type="term" value="F:transferase activity"/>
    <property type="evidence" value="ECO:0007669"/>
    <property type="project" value="UniProtKB-KW"/>
</dbReference>
<feature type="domain" description="Alpha-(1-&gt;3)-arabinofuranosyltransferase N-terminal GT-C" evidence="3">
    <location>
        <begin position="48"/>
        <end position="714"/>
    </location>
</feature>
<dbReference type="RefSeq" id="WP_091939420.1">
    <property type="nucleotide sequence ID" value="NZ_FOEE01000001.1"/>
</dbReference>
<evidence type="ECO:0000313" key="6">
    <source>
        <dbReference type="Proteomes" id="UP000198960"/>
    </source>
</evidence>
<dbReference type="InterPro" id="IPR008979">
    <property type="entry name" value="Galactose-bd-like_sf"/>
</dbReference>
<evidence type="ECO:0000259" key="4">
    <source>
        <dbReference type="Pfam" id="PF24607"/>
    </source>
</evidence>
<dbReference type="Pfam" id="PF11847">
    <property type="entry name" value="GT-C_AftD"/>
    <property type="match status" value="1"/>
</dbReference>
<protein>
    <submittedName>
        <fullName evidence="5">Arabinofuranan 3-O-arabinosyltransferase</fullName>
    </submittedName>
</protein>
<gene>
    <name evidence="5" type="ORF">SAMN05660991_00319</name>
</gene>
<evidence type="ECO:0000313" key="5">
    <source>
        <dbReference type="EMBL" id="SEO44233.1"/>
    </source>
</evidence>
<feature type="transmembrane region" description="Helical" evidence="2">
    <location>
        <begin position="34"/>
        <end position="53"/>
    </location>
</feature>
<keyword evidence="5" id="KW-0808">Transferase</keyword>
<feature type="transmembrane region" description="Helical" evidence="2">
    <location>
        <begin position="392"/>
        <end position="414"/>
    </location>
</feature>
<dbReference type="InterPro" id="IPR021798">
    <property type="entry name" value="AftD_N"/>
</dbReference>
<dbReference type="OrthoDB" id="5242711at2"/>
<feature type="domain" description="Arabinofuranosyltransferase D third carbohydrate binding module" evidence="4">
    <location>
        <begin position="962"/>
        <end position="1093"/>
    </location>
</feature>
<feature type="transmembrane region" description="Helical" evidence="2">
    <location>
        <begin position="1305"/>
        <end position="1338"/>
    </location>
</feature>
<reference evidence="6" key="1">
    <citation type="submission" date="2016-10" db="EMBL/GenBank/DDBJ databases">
        <authorList>
            <person name="Varghese N."/>
            <person name="Submissions S."/>
        </authorList>
    </citation>
    <scope>NUCLEOTIDE SEQUENCE [LARGE SCALE GENOMIC DNA]</scope>
    <source>
        <strain evidence="6">DSM 45413</strain>
    </source>
</reference>
<keyword evidence="6" id="KW-1185">Reference proteome</keyword>
<keyword evidence="2" id="KW-0812">Transmembrane</keyword>
<dbReference type="Proteomes" id="UP000198960">
    <property type="component" value="Unassembled WGS sequence"/>
</dbReference>
<dbReference type="Gene3D" id="2.60.120.260">
    <property type="entry name" value="Galactose-binding domain-like"/>
    <property type="match status" value="1"/>
</dbReference>
<feature type="transmembrane region" description="Helical" evidence="2">
    <location>
        <begin position="1344"/>
        <end position="1365"/>
    </location>
</feature>
<sequence>MATMVTDTPAGPAAAQLPPPPGPRVPLRGRLTALAVRFRLALVCVGFLVLALLQAPGRIVGDTKIDLAVDPLGFLGRALTLWEPLGSAGQVQNQAYGYFFPMGPFFALGDLAGLPVWVVQRLWWAALMSVAFTGIVVLARRLRIGTPATALVAGIAYALAPRMVTEMGETSIELVPMALAPWVIVPLAGAVRHGSARRAATLSALAVFCVGGVNAVATAAVLPLAVLFLLTRPAGPLRRRLLAWWVPSVALAVAWWAGPLVLLGKFSPPFLYYIENAHATTFPTSLLSALRGTSHWIAGLASPTGPTWPAGWALIHDALPVAGTVVLVAAGVAGLCRRDLPERLWLVLGLLAGVGLVTLGHLATVQGLWAQPLHDALDGALAPLRNVHKFELIVRLPLVLGAAHLGAVLLRWAARRRDGRHAPAGRPGARRLGRVAARGGLVAVVLALVATVSPAVAGQLAPPTGFTEVPGYWRQTAAFLEAEQPSGRALLVPGSSFGTYRWGSPNDEVIQPLAESAWDVRSAIPLSPEAHIRVLDAIEERLALGEGSEGLARYLARAGISHLVLRNDLDASDARSTRSALVRQSLRLSPGIAPVASFGPLTSTPVDDDLVWDAGLEEEAPAIEVYAVADPAPRAYTTPLSEAVTVVGGPEAVLALEEHDLITGRPTLMAGSGPTTGPAMVTDALIRRERNFGRLDGAVSGALSVDDEPRLDQPVRDYVVSNAASAESVVRYIGATPTASSSASDPDGFNPTRLETQPFSAADGDPTTAWRPAPWDESGEAPWWRLTTDRQFVASTVVVSLGEELGVARPRELRLTTDAGSVVVPVADTGDEQTLPLPQGYTSALTIAATTGERPEALALAEVRIPGVSVQRTVVVPPAGGPVTAYAFDAERGRSGCVVDTTGVPRCAGSLISGTEEPVFLDRTFSVPAWADYDLRATGVARPGAALDELLTSVRGTLPVTGSSSAVADPRGSPVAALDGDPTTSWIAAGDDPRPTLVVDFPEERTVGAIRVITAPGLAAAVPTAITIDDGSGLPRTVALNGDGLAEFVPVTTSRLSVSFDLADEVTSLDPGTRWEQRLGVGVSELQVGEANPVTARETSVVLTCESGGGPTIRVDAAVIATEVRTTVGELLAGTPVRIKPCDTIPALRLPPGEHRIQARSSDALAVDSVQLTRFGRSVKQDAGVREPVELVRWDPEHRVVDVAERSEPTLLVVPENPNPGWTATLEGQALEAVTVDGWQQGYVLPAGPAGTVRLDYPPGSDYRTVLAAGAGAVLLLVVLAVLPVRRTIPVGARRGSRRPALGPVLSGVAIVAAGVFGTALVGGVFGLAALAGAWLLAQCSGRWRAGVLATVAAGALLTAGGLLIADPDATATGQQVAAVVALAAVVAGVLPGLPSRRTGRRVAAHGARTAGGAP</sequence>
<evidence type="ECO:0000256" key="2">
    <source>
        <dbReference type="SAM" id="Phobius"/>
    </source>
</evidence>
<feature type="transmembrane region" description="Helical" evidence="2">
    <location>
        <begin position="144"/>
        <end position="160"/>
    </location>
</feature>
<feature type="transmembrane region" description="Helical" evidence="2">
    <location>
        <begin position="435"/>
        <end position="457"/>
    </location>
</feature>
<feature type="transmembrane region" description="Helical" evidence="2">
    <location>
        <begin position="122"/>
        <end position="139"/>
    </location>
</feature>
<feature type="transmembrane region" description="Helical" evidence="2">
    <location>
        <begin position="1377"/>
        <end position="1394"/>
    </location>
</feature>
<feature type="transmembrane region" description="Helical" evidence="2">
    <location>
        <begin position="172"/>
        <end position="191"/>
    </location>
</feature>
<dbReference type="InterPro" id="IPR056997">
    <property type="entry name" value="CBM_AftD"/>
</dbReference>
<feature type="transmembrane region" description="Helical" evidence="2">
    <location>
        <begin position="1266"/>
        <end position="1285"/>
    </location>
</feature>
<keyword evidence="2" id="KW-0472">Membrane</keyword>
<feature type="region of interest" description="Disordered" evidence="1">
    <location>
        <begin position="1"/>
        <end position="22"/>
    </location>
</feature>
<dbReference type="STRING" id="673521.SAMN05660991_00319"/>
<organism evidence="5 6">
    <name type="scientific">Trujillonella endophytica</name>
    <dbReference type="NCBI Taxonomy" id="673521"/>
    <lineage>
        <taxon>Bacteria</taxon>
        <taxon>Bacillati</taxon>
        <taxon>Actinomycetota</taxon>
        <taxon>Actinomycetes</taxon>
        <taxon>Geodermatophilales</taxon>
        <taxon>Geodermatophilaceae</taxon>
        <taxon>Trujillonella</taxon>
    </lineage>
</organism>
<feature type="transmembrane region" description="Helical" evidence="2">
    <location>
        <begin position="310"/>
        <end position="332"/>
    </location>
</feature>
<keyword evidence="2" id="KW-1133">Transmembrane helix</keyword>
<dbReference type="Pfam" id="PF24607">
    <property type="entry name" value="CBM_AftD"/>
    <property type="match status" value="1"/>
</dbReference>
<name>A0A1H8PRR1_9ACTN</name>